<dbReference type="InterPro" id="IPR002220">
    <property type="entry name" value="DapA-like"/>
</dbReference>
<dbReference type="UniPathway" id="UPA00034">
    <property type="reaction ID" value="UER00017"/>
</dbReference>
<evidence type="ECO:0000256" key="7">
    <source>
        <dbReference type="ARBA" id="ARBA00022915"/>
    </source>
</evidence>
<dbReference type="InterPro" id="IPR005263">
    <property type="entry name" value="DapA"/>
</dbReference>
<feature type="active site" description="Schiff-base intermediate with substrate" evidence="12 14">
    <location>
        <position position="162"/>
    </location>
</feature>
<dbReference type="EMBL" id="FOSB01000007">
    <property type="protein sequence ID" value="SFK08533.1"/>
    <property type="molecule type" value="Genomic_DNA"/>
</dbReference>
<sequence>MNFGQVLTAMVTPFDSNENIDYDATRVLVNHLIENGSDALVIAGTTGESPTLTTEEKVSLYKFVVEIVDGRVPVIAGTGSNNTRASISLTEKAEEAGVDAIMLVAPYYNKPTQEGLYQHFSTIAAATSLPVMLYNIPGRSVVNVKPETIIRLSQIENIVSVKEASGDLDAATEIIRETSEDFSVYSGEDSNTLPFVSIGGTGIVSVSSHVIGNEMQQMIQSFREGDFAFAARVHQKLAPVMHAIFSAPSPSPVKAALNAKGVQVGGVRLPLLPLTQEEEARVLSELEKVQPQEAVSAQ</sequence>
<comment type="subunit">
    <text evidence="12">Homotetramer; dimer of dimers.</text>
</comment>
<evidence type="ECO:0000256" key="5">
    <source>
        <dbReference type="ARBA" id="ARBA00022490"/>
    </source>
</evidence>
<evidence type="ECO:0000256" key="8">
    <source>
        <dbReference type="ARBA" id="ARBA00023154"/>
    </source>
</evidence>
<feature type="site" description="Part of a proton relay during catalysis" evidence="12">
    <location>
        <position position="45"/>
    </location>
</feature>
<feature type="site" description="Part of a proton relay during catalysis" evidence="12">
    <location>
        <position position="108"/>
    </location>
</feature>
<feature type="active site" description="Proton donor/acceptor" evidence="12 14">
    <location>
        <position position="134"/>
    </location>
</feature>
<dbReference type="InterPro" id="IPR020624">
    <property type="entry name" value="Schiff_base-form_aldolases_CS"/>
</dbReference>
<dbReference type="InterPro" id="IPR020625">
    <property type="entry name" value="Schiff_base-form_aldolases_AS"/>
</dbReference>
<evidence type="ECO:0000256" key="9">
    <source>
        <dbReference type="ARBA" id="ARBA00023239"/>
    </source>
</evidence>
<keyword evidence="17" id="KW-1185">Reference proteome</keyword>
<comment type="function">
    <text evidence="1 12">Catalyzes the condensation of (S)-aspartate-beta-semialdehyde [(S)-ASA] and pyruvate to 4-hydroxy-tetrahydrodipicolinate (HTPA).</text>
</comment>
<evidence type="ECO:0000256" key="11">
    <source>
        <dbReference type="ARBA" id="ARBA00047836"/>
    </source>
</evidence>
<dbReference type="PROSITE" id="PS00665">
    <property type="entry name" value="DHDPS_1"/>
    <property type="match status" value="1"/>
</dbReference>
<dbReference type="STRING" id="240302.BN982_00821"/>
<dbReference type="NCBIfam" id="TIGR00674">
    <property type="entry name" value="dapA"/>
    <property type="match status" value="1"/>
</dbReference>
<evidence type="ECO:0000313" key="16">
    <source>
        <dbReference type="EMBL" id="SFK08533.1"/>
    </source>
</evidence>
<dbReference type="GO" id="GO:0009089">
    <property type="term" value="P:lysine biosynthetic process via diaminopimelate"/>
    <property type="evidence" value="ECO:0007669"/>
    <property type="project" value="UniProtKB-UniRule"/>
</dbReference>
<keyword evidence="6 12" id="KW-0028">Amino-acid biosynthesis</keyword>
<evidence type="ECO:0000256" key="3">
    <source>
        <dbReference type="ARBA" id="ARBA00007592"/>
    </source>
</evidence>
<dbReference type="CDD" id="cd00950">
    <property type="entry name" value="DHDPS"/>
    <property type="match status" value="1"/>
</dbReference>
<evidence type="ECO:0000256" key="1">
    <source>
        <dbReference type="ARBA" id="ARBA00003294"/>
    </source>
</evidence>
<evidence type="ECO:0000256" key="15">
    <source>
        <dbReference type="PIRSR" id="PIRSR001365-2"/>
    </source>
</evidence>
<comment type="similarity">
    <text evidence="3 12 13">Belongs to the DapA family.</text>
</comment>
<evidence type="ECO:0000313" key="17">
    <source>
        <dbReference type="Proteomes" id="UP000183557"/>
    </source>
</evidence>
<organism evidence="16 17">
    <name type="scientific">Halobacillus dabanensis</name>
    <dbReference type="NCBI Taxonomy" id="240302"/>
    <lineage>
        <taxon>Bacteria</taxon>
        <taxon>Bacillati</taxon>
        <taxon>Bacillota</taxon>
        <taxon>Bacilli</taxon>
        <taxon>Bacillales</taxon>
        <taxon>Bacillaceae</taxon>
        <taxon>Halobacillus</taxon>
    </lineage>
</organism>
<dbReference type="Pfam" id="PF00701">
    <property type="entry name" value="DHDPS"/>
    <property type="match status" value="1"/>
</dbReference>
<dbReference type="PROSITE" id="PS00666">
    <property type="entry name" value="DHDPS_2"/>
    <property type="match status" value="1"/>
</dbReference>
<dbReference type="OrthoDB" id="9782828at2"/>
<feature type="binding site" evidence="12 15">
    <location>
        <position position="204"/>
    </location>
    <ligand>
        <name>pyruvate</name>
        <dbReference type="ChEBI" id="CHEBI:15361"/>
    </ligand>
</feature>
<dbReference type="GO" id="GO:0008840">
    <property type="term" value="F:4-hydroxy-tetrahydrodipicolinate synthase activity"/>
    <property type="evidence" value="ECO:0007669"/>
    <property type="project" value="UniProtKB-UniRule"/>
</dbReference>
<dbReference type="InterPro" id="IPR013785">
    <property type="entry name" value="Aldolase_TIM"/>
</dbReference>
<feature type="binding site" evidence="12 15">
    <location>
        <position position="46"/>
    </location>
    <ligand>
        <name>pyruvate</name>
        <dbReference type="ChEBI" id="CHEBI:15361"/>
    </ligand>
</feature>
<dbReference type="Gene3D" id="3.20.20.70">
    <property type="entry name" value="Aldolase class I"/>
    <property type="match status" value="1"/>
</dbReference>
<evidence type="ECO:0000256" key="6">
    <source>
        <dbReference type="ARBA" id="ARBA00022605"/>
    </source>
</evidence>
<keyword evidence="9 12" id="KW-0456">Lyase</keyword>
<dbReference type="GO" id="GO:0019877">
    <property type="term" value="P:diaminopimelate biosynthetic process"/>
    <property type="evidence" value="ECO:0007669"/>
    <property type="project" value="UniProtKB-UniRule"/>
</dbReference>
<dbReference type="Proteomes" id="UP000183557">
    <property type="component" value="Unassembled WGS sequence"/>
</dbReference>
<dbReference type="PANTHER" id="PTHR12128:SF66">
    <property type="entry name" value="4-HYDROXY-2-OXOGLUTARATE ALDOLASE, MITOCHONDRIAL"/>
    <property type="match status" value="1"/>
</dbReference>
<comment type="catalytic activity">
    <reaction evidence="11 12">
        <text>L-aspartate 4-semialdehyde + pyruvate = (2S,4S)-4-hydroxy-2,3,4,5-tetrahydrodipicolinate + H2O + H(+)</text>
        <dbReference type="Rhea" id="RHEA:34171"/>
        <dbReference type="ChEBI" id="CHEBI:15361"/>
        <dbReference type="ChEBI" id="CHEBI:15377"/>
        <dbReference type="ChEBI" id="CHEBI:15378"/>
        <dbReference type="ChEBI" id="CHEBI:67139"/>
        <dbReference type="ChEBI" id="CHEBI:537519"/>
        <dbReference type="EC" id="4.3.3.7"/>
    </reaction>
</comment>
<dbReference type="EC" id="4.3.3.7" evidence="4 12"/>
<dbReference type="GO" id="GO:0005829">
    <property type="term" value="C:cytosol"/>
    <property type="evidence" value="ECO:0007669"/>
    <property type="project" value="TreeGrafter"/>
</dbReference>
<dbReference type="PANTHER" id="PTHR12128">
    <property type="entry name" value="DIHYDRODIPICOLINATE SYNTHASE"/>
    <property type="match status" value="1"/>
</dbReference>
<comment type="pathway">
    <text evidence="2 12">Amino-acid biosynthesis; L-lysine biosynthesis via DAP pathway; (S)-tetrahydrodipicolinate from L-aspartate: step 3/4.</text>
</comment>
<comment type="caution">
    <text evidence="12">Was originally thought to be a dihydrodipicolinate synthase (DHDPS), catalyzing the condensation of (S)-aspartate-beta-semialdehyde [(S)-ASA] and pyruvate to dihydrodipicolinate (DHDP). However, it was shown in E.coli that the product of the enzymatic reaction is not dihydrodipicolinate but in fact (4S)-4-hydroxy-2,3,4,5-tetrahydro-(2S)-dipicolinic acid (HTPA), and that the consecutive dehydration reaction leading to DHDP is not spontaneous but catalyzed by DapB.</text>
</comment>
<protein>
    <recommendedName>
        <fullName evidence="4 12">4-hydroxy-tetrahydrodipicolinate synthase</fullName>
        <shortName evidence="12">HTPA synthase</shortName>
        <ecNumber evidence="4 12">4.3.3.7</ecNumber>
    </recommendedName>
</protein>
<dbReference type="SMART" id="SM01130">
    <property type="entry name" value="DHDPS"/>
    <property type="match status" value="1"/>
</dbReference>
<dbReference type="SUPFAM" id="SSF51569">
    <property type="entry name" value="Aldolase"/>
    <property type="match status" value="1"/>
</dbReference>
<evidence type="ECO:0000256" key="10">
    <source>
        <dbReference type="ARBA" id="ARBA00023270"/>
    </source>
</evidence>
<reference evidence="17" key="1">
    <citation type="submission" date="2016-10" db="EMBL/GenBank/DDBJ databases">
        <authorList>
            <person name="Varghese N."/>
            <person name="Submissions S."/>
        </authorList>
    </citation>
    <scope>NUCLEOTIDE SEQUENCE [LARGE SCALE GENOMIC DNA]</scope>
    <source>
        <strain evidence="17">CGMCC 1.3704</strain>
    </source>
</reference>
<evidence type="ECO:0000256" key="2">
    <source>
        <dbReference type="ARBA" id="ARBA00005120"/>
    </source>
</evidence>
<dbReference type="AlphaFoldDB" id="A0A1I3WN10"/>
<dbReference type="PIRSF" id="PIRSF001365">
    <property type="entry name" value="DHDPS"/>
    <property type="match status" value="1"/>
</dbReference>
<keyword evidence="5 12" id="KW-0963">Cytoplasm</keyword>
<keyword evidence="10 12" id="KW-0704">Schiff base</keyword>
<dbReference type="HAMAP" id="MF_00418">
    <property type="entry name" value="DapA"/>
    <property type="match status" value="1"/>
</dbReference>
<evidence type="ECO:0000256" key="12">
    <source>
        <dbReference type="HAMAP-Rule" id="MF_00418"/>
    </source>
</evidence>
<evidence type="ECO:0000256" key="4">
    <source>
        <dbReference type="ARBA" id="ARBA00012086"/>
    </source>
</evidence>
<evidence type="ECO:0000256" key="14">
    <source>
        <dbReference type="PIRSR" id="PIRSR001365-1"/>
    </source>
</evidence>
<dbReference type="PRINTS" id="PR00146">
    <property type="entry name" value="DHPICSNTHASE"/>
</dbReference>
<keyword evidence="8 12" id="KW-0457">Lysine biosynthesis</keyword>
<evidence type="ECO:0000256" key="13">
    <source>
        <dbReference type="PIRNR" id="PIRNR001365"/>
    </source>
</evidence>
<accession>A0A1I3WN10</accession>
<dbReference type="RefSeq" id="WP_075036964.1">
    <property type="nucleotide sequence ID" value="NZ_FOSB01000007.1"/>
</dbReference>
<proteinExistence type="inferred from homology"/>
<keyword evidence="7 12" id="KW-0220">Diaminopimelate biosynthesis</keyword>
<gene>
    <name evidence="12" type="primary">dapA</name>
    <name evidence="16" type="ORF">SAMN04487936_10731</name>
</gene>
<comment type="subcellular location">
    <subcellularLocation>
        <location evidence="12">Cytoplasm</location>
    </subcellularLocation>
</comment>
<name>A0A1I3WN10_HALDA</name>